<reference evidence="3 4" key="1">
    <citation type="submission" date="2016-10" db="EMBL/GenBank/DDBJ databases">
        <authorList>
            <person name="de Groot N.N."/>
        </authorList>
    </citation>
    <scope>NUCLEOTIDE SEQUENCE [LARGE SCALE GENOMIC DNA]</scope>
    <source>
        <strain evidence="3 4">CGMCC 4.5739</strain>
    </source>
</reference>
<keyword evidence="2" id="KW-0812">Transmembrane</keyword>
<sequence>MATTREQAEAYAYANRRMSTGLLRGADEARLDPRRRLNRALGAGVAVGILIMAGFGIAGWLGGGRGPGLPTDGAVVVGDSGDPYVVRDGTVHPALNLASALLVGGGEPTKVRRATLDEAPRGLPVGIPGAPDALPGADDLLHTPWTLCATPAETGGPPAETALYVSVPEAAATDGATVLAETEDGRLWLLAEGRRYALEPAIRDLLGLPADPVPLPLRIIATVPEGPEITVPAPAPGTGRAPEAGRLPFDAAVGDLARTGDTGAGPRYFQVRSDGLLRITELVHTLLARDAERLHEISPQQAGAAGRASAAGPGDRAWPEAVPEAQDPERNQPVCISTPPGSRPGDTPWRATVHLPPAMPDPAGIVPVAAGSGEPLGLLDRIYIPAGSGALVRATASAGAAGTHTLVTDSGIAYPLASPDTARLLGYDPARTPAMPRGYVGLLPAGPVLDPETAAQERAGGDR</sequence>
<dbReference type="Pfam" id="PF05108">
    <property type="entry name" value="T7SS_ESX1_EccB"/>
    <property type="match status" value="1"/>
</dbReference>
<dbReference type="STRING" id="910347.SAMN05421773_109212"/>
<dbReference type="NCBIfam" id="TIGR03919">
    <property type="entry name" value="T7SS_EccB"/>
    <property type="match status" value="1"/>
</dbReference>
<dbReference type="InterPro" id="IPR044857">
    <property type="entry name" value="T7SS_EccB_R1"/>
</dbReference>
<keyword evidence="2" id="KW-0472">Membrane</keyword>
<feature type="transmembrane region" description="Helical" evidence="2">
    <location>
        <begin position="40"/>
        <end position="61"/>
    </location>
</feature>
<protein>
    <submittedName>
        <fullName evidence="3">Type VII secretion protein EccB</fullName>
    </submittedName>
</protein>
<gene>
    <name evidence="3" type="ORF">SAMN05421773_109212</name>
</gene>
<name>A0A1I1PIV0_9ACTN</name>
<dbReference type="PANTHER" id="PTHR40765:SF2">
    <property type="entry name" value="ESX-2 SECRETION SYSTEM ATPASE ECCB2"/>
    <property type="match status" value="1"/>
</dbReference>
<keyword evidence="2" id="KW-1133">Transmembrane helix</keyword>
<keyword evidence="4" id="KW-1185">Reference proteome</keyword>
<dbReference type="Gene3D" id="3.30.2390.20">
    <property type="entry name" value="Type VII secretion system EccB, repeat 1 domain"/>
    <property type="match status" value="1"/>
</dbReference>
<evidence type="ECO:0000256" key="1">
    <source>
        <dbReference type="SAM" id="MobiDB-lite"/>
    </source>
</evidence>
<evidence type="ECO:0000256" key="2">
    <source>
        <dbReference type="SAM" id="Phobius"/>
    </source>
</evidence>
<accession>A0A1I1PIV0</accession>
<feature type="region of interest" description="Disordered" evidence="1">
    <location>
        <begin position="298"/>
        <end position="346"/>
    </location>
</feature>
<proteinExistence type="predicted"/>
<evidence type="ECO:0000313" key="4">
    <source>
        <dbReference type="Proteomes" id="UP000199207"/>
    </source>
</evidence>
<dbReference type="RefSeq" id="WP_093839820.1">
    <property type="nucleotide sequence ID" value="NZ_FOLM01000009.1"/>
</dbReference>
<feature type="compositionally biased region" description="Low complexity" evidence="1">
    <location>
        <begin position="298"/>
        <end position="316"/>
    </location>
</feature>
<dbReference type="PANTHER" id="PTHR40765">
    <property type="entry name" value="ESX-2 SECRETION SYSTEM ATPASE ECCB2"/>
    <property type="match status" value="1"/>
</dbReference>
<dbReference type="Proteomes" id="UP000199207">
    <property type="component" value="Unassembled WGS sequence"/>
</dbReference>
<dbReference type="GO" id="GO:0005576">
    <property type="term" value="C:extracellular region"/>
    <property type="evidence" value="ECO:0007669"/>
    <property type="project" value="TreeGrafter"/>
</dbReference>
<dbReference type="OrthoDB" id="3847604at2"/>
<dbReference type="InterPro" id="IPR007795">
    <property type="entry name" value="T7SS_EccB"/>
</dbReference>
<dbReference type="AlphaFoldDB" id="A0A1I1PIV0"/>
<dbReference type="EMBL" id="FOLM01000009">
    <property type="protein sequence ID" value="SFD09642.1"/>
    <property type="molecule type" value="Genomic_DNA"/>
</dbReference>
<evidence type="ECO:0000313" key="3">
    <source>
        <dbReference type="EMBL" id="SFD09642.1"/>
    </source>
</evidence>
<organism evidence="3 4">
    <name type="scientific">Streptomyces aidingensis</name>
    <dbReference type="NCBI Taxonomy" id="910347"/>
    <lineage>
        <taxon>Bacteria</taxon>
        <taxon>Bacillati</taxon>
        <taxon>Actinomycetota</taxon>
        <taxon>Actinomycetes</taxon>
        <taxon>Kitasatosporales</taxon>
        <taxon>Streptomycetaceae</taxon>
        <taxon>Streptomyces</taxon>
    </lineage>
</organism>